<name>A0A8S2W8Q3_9BILA</name>
<dbReference type="EMBL" id="CAJNOK010055703">
    <property type="protein sequence ID" value="CAF1620273.1"/>
    <property type="molecule type" value="Genomic_DNA"/>
</dbReference>
<protein>
    <submittedName>
        <fullName evidence="2">Uncharacterized protein</fullName>
    </submittedName>
</protein>
<comment type="caution">
    <text evidence="2">The sequence shown here is derived from an EMBL/GenBank/DDBJ whole genome shotgun (WGS) entry which is preliminary data.</text>
</comment>
<proteinExistence type="predicted"/>
<evidence type="ECO:0000313" key="3">
    <source>
        <dbReference type="Proteomes" id="UP000682733"/>
    </source>
</evidence>
<feature type="non-terminal residue" evidence="2">
    <location>
        <position position="110"/>
    </location>
</feature>
<dbReference type="Proteomes" id="UP000682733">
    <property type="component" value="Unassembled WGS sequence"/>
</dbReference>
<dbReference type="Proteomes" id="UP000677228">
    <property type="component" value="Unassembled WGS sequence"/>
</dbReference>
<accession>A0A8S2W8Q3</accession>
<organism evidence="2 3">
    <name type="scientific">Didymodactylos carnosus</name>
    <dbReference type="NCBI Taxonomy" id="1234261"/>
    <lineage>
        <taxon>Eukaryota</taxon>
        <taxon>Metazoa</taxon>
        <taxon>Spiralia</taxon>
        <taxon>Gnathifera</taxon>
        <taxon>Rotifera</taxon>
        <taxon>Eurotatoria</taxon>
        <taxon>Bdelloidea</taxon>
        <taxon>Philodinida</taxon>
        <taxon>Philodinidae</taxon>
        <taxon>Didymodactylos</taxon>
    </lineage>
</organism>
<evidence type="ECO:0000313" key="1">
    <source>
        <dbReference type="EMBL" id="CAF1620273.1"/>
    </source>
</evidence>
<reference evidence="2" key="1">
    <citation type="submission" date="2021-02" db="EMBL/GenBank/DDBJ databases">
        <authorList>
            <person name="Nowell W R."/>
        </authorList>
    </citation>
    <scope>NUCLEOTIDE SEQUENCE</scope>
</reference>
<dbReference type="EMBL" id="CAJOBA010080512">
    <property type="protein sequence ID" value="CAF4439409.1"/>
    <property type="molecule type" value="Genomic_DNA"/>
</dbReference>
<evidence type="ECO:0000313" key="2">
    <source>
        <dbReference type="EMBL" id="CAF4439409.1"/>
    </source>
</evidence>
<dbReference type="AlphaFoldDB" id="A0A8S2W8Q3"/>
<gene>
    <name evidence="1" type="ORF">OVA965_LOCUS43159</name>
    <name evidence="2" type="ORF">TMI583_LOCUS45305</name>
</gene>
<sequence length="110" mass="13207">MGSSLVHEEVREYLPDFLNSLDKNFENKHYHYDYETKLLSYKLLDENIYQLKFEQVYPLNIDEDNLTKEMLSVLKGYTNSLSNKLYIKTNLNSLTNNDIDWLYTNRLRSL</sequence>